<evidence type="ECO:0000256" key="3">
    <source>
        <dbReference type="ARBA" id="ARBA00023002"/>
    </source>
</evidence>
<gene>
    <name evidence="4" type="ORF">AsFPU1_1434</name>
</gene>
<dbReference type="OrthoDB" id="9780707at2"/>
<keyword evidence="2" id="KW-0169">Cobalamin biosynthesis</keyword>
<dbReference type="UniPathway" id="UPA00148"/>
<dbReference type="Proteomes" id="UP000287247">
    <property type="component" value="Unassembled WGS sequence"/>
</dbReference>
<dbReference type="PANTHER" id="PTHR36925">
    <property type="entry name" value="COBALT-PRECORRIN-6A REDUCTASE"/>
    <property type="match status" value="1"/>
</dbReference>
<protein>
    <submittedName>
        <fullName evidence="4">Cobalt-precorrin-6x reductase</fullName>
    </submittedName>
</protein>
<accession>A0A401IFH1</accession>
<organism evidence="4 5">
    <name type="scientific">Aphanothece sacrum FPU1</name>
    <dbReference type="NCBI Taxonomy" id="1920663"/>
    <lineage>
        <taxon>Bacteria</taxon>
        <taxon>Bacillati</taxon>
        <taxon>Cyanobacteriota</taxon>
        <taxon>Cyanophyceae</taxon>
        <taxon>Oscillatoriophycideae</taxon>
        <taxon>Chroococcales</taxon>
        <taxon>Aphanothecaceae</taxon>
        <taxon>Aphanothece</taxon>
    </lineage>
</organism>
<dbReference type="PROSITE" id="PS51014">
    <property type="entry name" value="COBK_CBIJ"/>
    <property type="match status" value="1"/>
</dbReference>
<evidence type="ECO:0000256" key="1">
    <source>
        <dbReference type="ARBA" id="ARBA00004953"/>
    </source>
</evidence>
<comment type="pathway">
    <text evidence="1">Cofactor biosynthesis; adenosylcobalamin biosynthesis.</text>
</comment>
<dbReference type="NCBIfam" id="TIGR00715">
    <property type="entry name" value="precor6x_red"/>
    <property type="match status" value="1"/>
</dbReference>
<keyword evidence="3" id="KW-0560">Oxidoreductase</keyword>
<dbReference type="PANTHER" id="PTHR36925:SF1">
    <property type="entry name" value="COBALT-PRECORRIN-6A REDUCTASE"/>
    <property type="match status" value="1"/>
</dbReference>
<comment type="caution">
    <text evidence="4">The sequence shown here is derived from an EMBL/GenBank/DDBJ whole genome shotgun (WGS) entry which is preliminary data.</text>
</comment>
<sequence length="256" mass="28772">MNSNHGKIWLIGGTSDSVTIAETIAFHEFCSVVTVTTASAKKLYPIAPNLMIEVGQLDRQGMRKLCHQKNITAIIDASHPYAVNISQQVINFSQEYCIPYLRYERPCLPINSQVIQLDSFDTLINGDYLAEKRVLLTVGCNPLHLFKTWQNRSILYARILPKISSLEIGLKAGFSSDRLIALRPPIIAELEKALWQQWDINLVITKASGELGGEDIKSTVATELGIPLIIINRPKLIYPQQTEQLSDIIKFCEQYC</sequence>
<evidence type="ECO:0000313" key="4">
    <source>
        <dbReference type="EMBL" id="GBF80033.1"/>
    </source>
</evidence>
<dbReference type="EMBL" id="BDQK01000005">
    <property type="protein sequence ID" value="GBF80033.1"/>
    <property type="molecule type" value="Genomic_DNA"/>
</dbReference>
<dbReference type="InterPro" id="IPR003723">
    <property type="entry name" value="Precorrin-6x_reduct"/>
</dbReference>
<dbReference type="Pfam" id="PF02571">
    <property type="entry name" value="CbiJ"/>
    <property type="match status" value="1"/>
</dbReference>
<evidence type="ECO:0000313" key="5">
    <source>
        <dbReference type="Proteomes" id="UP000287247"/>
    </source>
</evidence>
<dbReference type="GO" id="GO:0009236">
    <property type="term" value="P:cobalamin biosynthetic process"/>
    <property type="evidence" value="ECO:0007669"/>
    <property type="project" value="UniProtKB-UniPathway"/>
</dbReference>
<proteinExistence type="predicted"/>
<dbReference type="AlphaFoldDB" id="A0A401IFH1"/>
<evidence type="ECO:0000256" key="2">
    <source>
        <dbReference type="ARBA" id="ARBA00022573"/>
    </source>
</evidence>
<name>A0A401IFH1_APHSA</name>
<keyword evidence="5" id="KW-1185">Reference proteome</keyword>
<reference evidence="5" key="1">
    <citation type="submission" date="2017-05" db="EMBL/GenBank/DDBJ databases">
        <title>Physiological properties and genetic analysis related to exopolysaccharide production of fresh-water unicellular cyanobacterium Aphanothece sacrum, Suizenji Nori, that has been cultured as a food source in Japan.</title>
        <authorList>
            <person name="Kanesaki Y."/>
            <person name="Yoshikawa S."/>
            <person name="Ohki K."/>
        </authorList>
    </citation>
    <scope>NUCLEOTIDE SEQUENCE [LARGE SCALE GENOMIC DNA]</scope>
    <source>
        <strain evidence="5">FPU1</strain>
    </source>
</reference>
<dbReference type="GO" id="GO:0016994">
    <property type="term" value="F:precorrin-6A reductase activity"/>
    <property type="evidence" value="ECO:0007669"/>
    <property type="project" value="InterPro"/>
</dbReference>
<dbReference type="RefSeq" id="WP_124973467.1">
    <property type="nucleotide sequence ID" value="NZ_BDQK01000005.1"/>
</dbReference>
<dbReference type="NCBIfam" id="NF005970">
    <property type="entry name" value="PRK08057.1-4"/>
    <property type="match status" value="1"/>
</dbReference>